<accession>A0A4S8LCW0</accession>
<feature type="compositionally biased region" description="Polar residues" evidence="1">
    <location>
        <begin position="13"/>
        <end position="35"/>
    </location>
</feature>
<evidence type="ECO:0000256" key="1">
    <source>
        <dbReference type="SAM" id="MobiDB-lite"/>
    </source>
</evidence>
<sequence length="128" mass="14330">MAVPPPFMSWSLRSNNGQRHNTPALAQSTPSSSRLPTKKTPLLALNALMFVVMTNESDRLYPLQRMHICVRYTVRICIYSSMSQQLPALIEALLRIPYATAVAILFPYLPVPSGMPDLGYEAVVLRVR</sequence>
<dbReference type="Proteomes" id="UP000297245">
    <property type="component" value="Unassembled WGS sequence"/>
</dbReference>
<evidence type="ECO:0000313" key="2">
    <source>
        <dbReference type="EMBL" id="THU86704.1"/>
    </source>
</evidence>
<name>A0A4S8LCW0_DENBC</name>
<proteinExistence type="predicted"/>
<organism evidence="2 3">
    <name type="scientific">Dendrothele bispora (strain CBS 962.96)</name>
    <dbReference type="NCBI Taxonomy" id="1314807"/>
    <lineage>
        <taxon>Eukaryota</taxon>
        <taxon>Fungi</taxon>
        <taxon>Dikarya</taxon>
        <taxon>Basidiomycota</taxon>
        <taxon>Agaricomycotina</taxon>
        <taxon>Agaricomycetes</taxon>
        <taxon>Agaricomycetidae</taxon>
        <taxon>Agaricales</taxon>
        <taxon>Agaricales incertae sedis</taxon>
        <taxon>Dendrothele</taxon>
    </lineage>
</organism>
<keyword evidence="3" id="KW-1185">Reference proteome</keyword>
<reference evidence="2 3" key="1">
    <citation type="journal article" date="2019" name="Nat. Ecol. Evol.">
        <title>Megaphylogeny resolves global patterns of mushroom evolution.</title>
        <authorList>
            <person name="Varga T."/>
            <person name="Krizsan K."/>
            <person name="Foldi C."/>
            <person name="Dima B."/>
            <person name="Sanchez-Garcia M."/>
            <person name="Sanchez-Ramirez S."/>
            <person name="Szollosi G.J."/>
            <person name="Szarkandi J.G."/>
            <person name="Papp V."/>
            <person name="Albert L."/>
            <person name="Andreopoulos W."/>
            <person name="Angelini C."/>
            <person name="Antonin V."/>
            <person name="Barry K.W."/>
            <person name="Bougher N.L."/>
            <person name="Buchanan P."/>
            <person name="Buyck B."/>
            <person name="Bense V."/>
            <person name="Catcheside P."/>
            <person name="Chovatia M."/>
            <person name="Cooper J."/>
            <person name="Damon W."/>
            <person name="Desjardin D."/>
            <person name="Finy P."/>
            <person name="Geml J."/>
            <person name="Haridas S."/>
            <person name="Hughes K."/>
            <person name="Justo A."/>
            <person name="Karasinski D."/>
            <person name="Kautmanova I."/>
            <person name="Kiss B."/>
            <person name="Kocsube S."/>
            <person name="Kotiranta H."/>
            <person name="LaButti K.M."/>
            <person name="Lechner B.E."/>
            <person name="Liimatainen K."/>
            <person name="Lipzen A."/>
            <person name="Lukacs Z."/>
            <person name="Mihaltcheva S."/>
            <person name="Morgado L.N."/>
            <person name="Niskanen T."/>
            <person name="Noordeloos M.E."/>
            <person name="Ohm R.A."/>
            <person name="Ortiz-Santana B."/>
            <person name="Ovrebo C."/>
            <person name="Racz N."/>
            <person name="Riley R."/>
            <person name="Savchenko A."/>
            <person name="Shiryaev A."/>
            <person name="Soop K."/>
            <person name="Spirin V."/>
            <person name="Szebenyi C."/>
            <person name="Tomsovsky M."/>
            <person name="Tulloss R.E."/>
            <person name="Uehling J."/>
            <person name="Grigoriev I.V."/>
            <person name="Vagvolgyi C."/>
            <person name="Papp T."/>
            <person name="Martin F.M."/>
            <person name="Miettinen O."/>
            <person name="Hibbett D.S."/>
            <person name="Nagy L.G."/>
        </authorList>
    </citation>
    <scope>NUCLEOTIDE SEQUENCE [LARGE SCALE GENOMIC DNA]</scope>
    <source>
        <strain evidence="2 3">CBS 962.96</strain>
    </source>
</reference>
<dbReference type="EMBL" id="ML179484">
    <property type="protein sequence ID" value="THU86704.1"/>
    <property type="molecule type" value="Genomic_DNA"/>
</dbReference>
<dbReference type="AlphaFoldDB" id="A0A4S8LCW0"/>
<protein>
    <submittedName>
        <fullName evidence="2">Uncharacterized protein</fullName>
    </submittedName>
</protein>
<evidence type="ECO:0000313" key="3">
    <source>
        <dbReference type="Proteomes" id="UP000297245"/>
    </source>
</evidence>
<feature type="region of interest" description="Disordered" evidence="1">
    <location>
        <begin position="13"/>
        <end position="37"/>
    </location>
</feature>
<gene>
    <name evidence="2" type="ORF">K435DRAFT_804897</name>
</gene>